<feature type="region of interest" description="Disordered" evidence="1">
    <location>
        <begin position="1"/>
        <end position="20"/>
    </location>
</feature>
<sequence length="168" mass="19931">MTSVTQSIENSPTSSLCHHAPQMKEASMTIGLSWKAILRKKNQTKRPLQKTTPRLPESIKSKNIPKNVAKAIIQQILNHNVMDQIEEQEEFFKFIDKHRKIQNLAQLIKITRPHKLQRLDKLQKQFRQICWNFLKKQYVPYIFNSKIKNPEGHLQYRNQLMKIFAEKQ</sequence>
<reference evidence="2" key="1">
    <citation type="submission" date="2021-01" db="EMBL/GenBank/DDBJ databases">
        <authorList>
            <consortium name="Genoscope - CEA"/>
            <person name="William W."/>
        </authorList>
    </citation>
    <scope>NUCLEOTIDE SEQUENCE</scope>
</reference>
<dbReference type="OMA" id="QYRNQLM"/>
<organism evidence="2 3">
    <name type="scientific">Paramecium primaurelia</name>
    <dbReference type="NCBI Taxonomy" id="5886"/>
    <lineage>
        <taxon>Eukaryota</taxon>
        <taxon>Sar</taxon>
        <taxon>Alveolata</taxon>
        <taxon>Ciliophora</taxon>
        <taxon>Intramacronucleata</taxon>
        <taxon>Oligohymenophorea</taxon>
        <taxon>Peniculida</taxon>
        <taxon>Parameciidae</taxon>
        <taxon>Paramecium</taxon>
    </lineage>
</organism>
<evidence type="ECO:0000313" key="2">
    <source>
        <dbReference type="EMBL" id="CAD8082208.1"/>
    </source>
</evidence>
<protein>
    <submittedName>
        <fullName evidence="2">Uncharacterized protein</fullName>
    </submittedName>
</protein>
<comment type="caution">
    <text evidence="2">The sequence shown here is derived from an EMBL/GenBank/DDBJ whole genome shotgun (WGS) entry which is preliminary data.</text>
</comment>
<accession>A0A8S1MP21</accession>
<gene>
    <name evidence="2" type="ORF">PPRIM_AZ9-3.1.T0670139</name>
</gene>
<keyword evidence="3" id="KW-1185">Reference proteome</keyword>
<feature type="compositionally biased region" description="Polar residues" evidence="1">
    <location>
        <begin position="1"/>
        <end position="16"/>
    </location>
</feature>
<evidence type="ECO:0000313" key="3">
    <source>
        <dbReference type="Proteomes" id="UP000688137"/>
    </source>
</evidence>
<dbReference type="Proteomes" id="UP000688137">
    <property type="component" value="Unassembled WGS sequence"/>
</dbReference>
<name>A0A8S1MP21_PARPR</name>
<dbReference type="EMBL" id="CAJJDM010000070">
    <property type="protein sequence ID" value="CAD8082208.1"/>
    <property type="molecule type" value="Genomic_DNA"/>
</dbReference>
<evidence type="ECO:0000256" key="1">
    <source>
        <dbReference type="SAM" id="MobiDB-lite"/>
    </source>
</evidence>
<dbReference type="AlphaFoldDB" id="A0A8S1MP21"/>
<proteinExistence type="predicted"/>